<reference evidence="1 2" key="1">
    <citation type="journal article" date="2019" name="Sci. Rep.">
        <title>Orb-weaving spider Araneus ventricosus genome elucidates the spidroin gene catalogue.</title>
        <authorList>
            <person name="Kono N."/>
            <person name="Nakamura H."/>
            <person name="Ohtoshi R."/>
            <person name="Moran D.A.P."/>
            <person name="Shinohara A."/>
            <person name="Yoshida Y."/>
            <person name="Fujiwara M."/>
            <person name="Mori M."/>
            <person name="Tomita M."/>
            <person name="Arakawa K."/>
        </authorList>
    </citation>
    <scope>NUCLEOTIDE SEQUENCE [LARGE SCALE GENOMIC DNA]</scope>
</reference>
<keyword evidence="2" id="KW-1185">Reference proteome</keyword>
<comment type="caution">
    <text evidence="1">The sequence shown here is derived from an EMBL/GenBank/DDBJ whole genome shotgun (WGS) entry which is preliminary data.</text>
</comment>
<evidence type="ECO:0000313" key="1">
    <source>
        <dbReference type="EMBL" id="GBM16856.1"/>
    </source>
</evidence>
<dbReference type="EMBL" id="BGPR01000380">
    <property type="protein sequence ID" value="GBM16856.1"/>
    <property type="molecule type" value="Genomic_DNA"/>
</dbReference>
<protein>
    <submittedName>
        <fullName evidence="1">Uncharacterized protein</fullName>
    </submittedName>
</protein>
<proteinExistence type="predicted"/>
<dbReference type="AlphaFoldDB" id="A0A4Y2DLI4"/>
<dbReference type="Proteomes" id="UP000499080">
    <property type="component" value="Unassembled WGS sequence"/>
</dbReference>
<name>A0A4Y2DLI4_ARAVE</name>
<gene>
    <name evidence="1" type="ORF">AVEN_99750_1</name>
</gene>
<accession>A0A4Y2DLI4</accession>
<evidence type="ECO:0000313" key="2">
    <source>
        <dbReference type="Proteomes" id="UP000499080"/>
    </source>
</evidence>
<sequence length="153" mass="17760">MNSSPNEVRLVCPVDFIPVFRLSYLRQPCGLKLVTTSCKQLLQLFSRCLLGICHVKYSFVKYNYMFMRPFHMNYKYRDILCSSSSFSVLISSMSSLVFSSDRDGIKLFVLPPREKPQTPTCWWRSLWERDIPLHFGGEGKPLFHLAQIVPAEV</sequence>
<organism evidence="1 2">
    <name type="scientific">Araneus ventricosus</name>
    <name type="common">Orbweaver spider</name>
    <name type="synonym">Epeira ventricosa</name>
    <dbReference type="NCBI Taxonomy" id="182803"/>
    <lineage>
        <taxon>Eukaryota</taxon>
        <taxon>Metazoa</taxon>
        <taxon>Ecdysozoa</taxon>
        <taxon>Arthropoda</taxon>
        <taxon>Chelicerata</taxon>
        <taxon>Arachnida</taxon>
        <taxon>Araneae</taxon>
        <taxon>Araneomorphae</taxon>
        <taxon>Entelegynae</taxon>
        <taxon>Araneoidea</taxon>
        <taxon>Araneidae</taxon>
        <taxon>Araneus</taxon>
    </lineage>
</organism>